<reference evidence="2" key="2">
    <citation type="journal article" date="2015" name="Fish Shellfish Immunol.">
        <title>Early steps in the European eel (Anguilla anguilla)-Vibrio vulnificus interaction in the gills: Role of the RtxA13 toxin.</title>
        <authorList>
            <person name="Callol A."/>
            <person name="Pajuelo D."/>
            <person name="Ebbesson L."/>
            <person name="Teles M."/>
            <person name="MacKenzie S."/>
            <person name="Amaro C."/>
        </authorList>
    </citation>
    <scope>NUCLEOTIDE SEQUENCE</scope>
</reference>
<name>A0A0E9XT84_ANGAN</name>
<dbReference type="EMBL" id="GBXM01002941">
    <property type="protein sequence ID" value="JAI05637.1"/>
    <property type="molecule type" value="Transcribed_RNA"/>
</dbReference>
<reference evidence="2" key="1">
    <citation type="submission" date="2014-11" db="EMBL/GenBank/DDBJ databases">
        <authorList>
            <person name="Amaro Gonzalez C."/>
        </authorList>
    </citation>
    <scope>NUCLEOTIDE SEQUENCE</scope>
</reference>
<proteinExistence type="predicted"/>
<organism evidence="2">
    <name type="scientific">Anguilla anguilla</name>
    <name type="common">European freshwater eel</name>
    <name type="synonym">Muraena anguilla</name>
    <dbReference type="NCBI Taxonomy" id="7936"/>
    <lineage>
        <taxon>Eukaryota</taxon>
        <taxon>Metazoa</taxon>
        <taxon>Chordata</taxon>
        <taxon>Craniata</taxon>
        <taxon>Vertebrata</taxon>
        <taxon>Euteleostomi</taxon>
        <taxon>Actinopterygii</taxon>
        <taxon>Neopterygii</taxon>
        <taxon>Teleostei</taxon>
        <taxon>Anguilliformes</taxon>
        <taxon>Anguillidae</taxon>
        <taxon>Anguilla</taxon>
    </lineage>
</organism>
<accession>A0A0E9XT84</accession>
<evidence type="ECO:0000256" key="1">
    <source>
        <dbReference type="SAM" id="MobiDB-lite"/>
    </source>
</evidence>
<sequence length="45" mass="5169">MHTPVSLANRPKRKIQGARQSPEDLPQFSPLFLLSERVLLLEQLN</sequence>
<feature type="region of interest" description="Disordered" evidence="1">
    <location>
        <begin position="1"/>
        <end position="26"/>
    </location>
</feature>
<protein>
    <submittedName>
        <fullName evidence="2">Uncharacterized protein</fullName>
    </submittedName>
</protein>
<dbReference type="AlphaFoldDB" id="A0A0E9XT84"/>
<evidence type="ECO:0000313" key="2">
    <source>
        <dbReference type="EMBL" id="JAI05637.1"/>
    </source>
</evidence>